<dbReference type="AlphaFoldDB" id="A0A5J5BFL1"/>
<feature type="chain" id="PRO_5023830907" evidence="1">
    <location>
        <begin position="24"/>
        <end position="156"/>
    </location>
</feature>
<dbReference type="PANTHER" id="PTHR35463:SF11">
    <property type="entry name" value="TRANSMEMBRANE PROTEIN"/>
    <property type="match status" value="1"/>
</dbReference>
<accession>A0A5J5BFL1</accession>
<organism evidence="2 3">
    <name type="scientific">Nyssa sinensis</name>
    <dbReference type="NCBI Taxonomy" id="561372"/>
    <lineage>
        <taxon>Eukaryota</taxon>
        <taxon>Viridiplantae</taxon>
        <taxon>Streptophyta</taxon>
        <taxon>Embryophyta</taxon>
        <taxon>Tracheophyta</taxon>
        <taxon>Spermatophyta</taxon>
        <taxon>Magnoliopsida</taxon>
        <taxon>eudicotyledons</taxon>
        <taxon>Gunneridae</taxon>
        <taxon>Pentapetalae</taxon>
        <taxon>asterids</taxon>
        <taxon>Cornales</taxon>
        <taxon>Nyssaceae</taxon>
        <taxon>Nyssa</taxon>
    </lineage>
</organism>
<keyword evidence="3" id="KW-1185">Reference proteome</keyword>
<proteinExistence type="predicted"/>
<dbReference type="OrthoDB" id="690661at2759"/>
<dbReference type="Proteomes" id="UP000325577">
    <property type="component" value="Linkage Group LG12"/>
</dbReference>
<sequence length="156" mass="17326">MDQISHKATTLILFFFIFLLAVGNEEKHNIEVEVQGEKKTSAVEMLKTFFTFPIPTTTTSFPESRSRWSMVKTLINRAQAYFFPPGLDFRGIDETEACDGGVGEKMREAVVKSKAAAEDSAKSTAKLAGETVKKTVKKVKESLSDTEREPDAQAEL</sequence>
<keyword evidence="1" id="KW-0732">Signal</keyword>
<feature type="signal peptide" evidence="1">
    <location>
        <begin position="1"/>
        <end position="23"/>
    </location>
</feature>
<protein>
    <submittedName>
        <fullName evidence="2">Uncharacterized protein</fullName>
    </submittedName>
</protein>
<dbReference type="PANTHER" id="PTHR35463">
    <property type="entry name" value="TRANSMEMBRANE PROTEIN"/>
    <property type="match status" value="1"/>
</dbReference>
<evidence type="ECO:0000256" key="1">
    <source>
        <dbReference type="SAM" id="SignalP"/>
    </source>
</evidence>
<gene>
    <name evidence="2" type="ORF">F0562_022686</name>
</gene>
<reference evidence="2 3" key="1">
    <citation type="submission" date="2019-09" db="EMBL/GenBank/DDBJ databases">
        <title>A chromosome-level genome assembly of the Chinese tupelo Nyssa sinensis.</title>
        <authorList>
            <person name="Yang X."/>
            <person name="Kang M."/>
            <person name="Yang Y."/>
            <person name="Xiong H."/>
            <person name="Wang M."/>
            <person name="Zhang Z."/>
            <person name="Wang Z."/>
            <person name="Wu H."/>
            <person name="Ma T."/>
            <person name="Liu J."/>
            <person name="Xi Z."/>
        </authorList>
    </citation>
    <scope>NUCLEOTIDE SEQUENCE [LARGE SCALE GENOMIC DNA]</scope>
    <source>
        <strain evidence="2">J267</strain>
        <tissue evidence="2">Leaf</tissue>
    </source>
</reference>
<evidence type="ECO:0000313" key="2">
    <source>
        <dbReference type="EMBL" id="KAA8541534.1"/>
    </source>
</evidence>
<evidence type="ECO:0000313" key="3">
    <source>
        <dbReference type="Proteomes" id="UP000325577"/>
    </source>
</evidence>
<name>A0A5J5BFL1_9ASTE</name>
<dbReference type="EMBL" id="CM018035">
    <property type="protein sequence ID" value="KAA8541534.1"/>
    <property type="molecule type" value="Genomic_DNA"/>
</dbReference>